<dbReference type="AlphaFoldDB" id="A0AA41YWL1"/>
<dbReference type="EMBL" id="JAMOIM010000010">
    <property type="protein sequence ID" value="MCW6509459.1"/>
    <property type="molecule type" value="Genomic_DNA"/>
</dbReference>
<sequence length="212" mass="22210">MSETSSTNDWAAKAGDLRDKAASTAQSYGDSIKGSASDASDSIRSHLSTAKDSLSDVKENLQANGKDLRETATNLAADLKSQASAHVDEAKTVISSMADEARNRIADIIDQQKAIGADKLSGISRAAQNAASDLEPQNPNMAKLVRDAAGSVDRIAGDLRASNLGDVVASVTTFARKQPVAFFAGSVLAGFVLARFFKSEPAHEVVARDTQT</sequence>
<protein>
    <submittedName>
        <fullName evidence="2">Apolipoprotein A1/A4/E family protein</fullName>
    </submittedName>
</protein>
<feature type="compositionally biased region" description="Polar residues" evidence="1">
    <location>
        <begin position="37"/>
        <end position="52"/>
    </location>
</feature>
<dbReference type="Proteomes" id="UP001165667">
    <property type="component" value="Unassembled WGS sequence"/>
</dbReference>
<evidence type="ECO:0000313" key="2">
    <source>
        <dbReference type="EMBL" id="MCW6509459.1"/>
    </source>
</evidence>
<reference evidence="2" key="1">
    <citation type="submission" date="2022-05" db="EMBL/GenBank/DDBJ databases">
        <authorList>
            <person name="Pankratov T."/>
        </authorList>
    </citation>
    <scope>NUCLEOTIDE SEQUENCE</scope>
    <source>
        <strain evidence="2">BP6-180914</strain>
    </source>
</reference>
<dbReference type="SUPFAM" id="SSF58113">
    <property type="entry name" value="Apolipoprotein A-I"/>
    <property type="match status" value="1"/>
</dbReference>
<dbReference type="Gene3D" id="1.20.120.20">
    <property type="entry name" value="Apolipoprotein"/>
    <property type="match status" value="1"/>
</dbReference>
<name>A0AA41YWL1_9HYPH</name>
<accession>A0AA41YWL1</accession>
<keyword evidence="3" id="KW-1185">Reference proteome</keyword>
<gene>
    <name evidence="2" type="ORF">M8523_15675</name>
</gene>
<evidence type="ECO:0000313" key="3">
    <source>
        <dbReference type="Proteomes" id="UP001165667"/>
    </source>
</evidence>
<organism evidence="2 3">
    <name type="scientific">Lichenifustis flavocetrariae</name>
    <dbReference type="NCBI Taxonomy" id="2949735"/>
    <lineage>
        <taxon>Bacteria</taxon>
        <taxon>Pseudomonadati</taxon>
        <taxon>Pseudomonadota</taxon>
        <taxon>Alphaproteobacteria</taxon>
        <taxon>Hyphomicrobiales</taxon>
        <taxon>Lichenihabitantaceae</taxon>
        <taxon>Lichenifustis</taxon>
    </lineage>
</organism>
<dbReference type="RefSeq" id="WP_282585832.1">
    <property type="nucleotide sequence ID" value="NZ_JAMOIM010000010.1"/>
</dbReference>
<feature type="region of interest" description="Disordered" evidence="1">
    <location>
        <begin position="1"/>
        <end position="54"/>
    </location>
</feature>
<evidence type="ECO:0000256" key="1">
    <source>
        <dbReference type="SAM" id="MobiDB-lite"/>
    </source>
</evidence>
<proteinExistence type="predicted"/>
<comment type="caution">
    <text evidence="2">The sequence shown here is derived from an EMBL/GenBank/DDBJ whole genome shotgun (WGS) entry which is preliminary data.</text>
</comment>